<comment type="caution">
    <text evidence="2">The sequence shown here is derived from an EMBL/GenBank/DDBJ whole genome shotgun (WGS) entry which is preliminary data.</text>
</comment>
<feature type="compositionally biased region" description="Low complexity" evidence="1">
    <location>
        <begin position="139"/>
        <end position="150"/>
    </location>
</feature>
<feature type="region of interest" description="Disordered" evidence="1">
    <location>
        <begin position="132"/>
        <end position="154"/>
    </location>
</feature>
<gene>
    <name evidence="2" type="ORF">FGF04_33155</name>
</gene>
<sequence>MTERRATTLFSHCTDRDTSGRIDLQESRGDSKPDKGVFNPVESKHLVDLARRSVGRSEVLEEMALAATVIVHPYVSGTRGLARWSGISDKTLRTIVGPNGKTSEAGFLWTVTRGTSSPIAEERDSMELVYSDSRNDYRSTPSYPSPSSSPEGQEVLDKKILKEGKVSMGNAVVGARIPARAQRVLDKTLEVLAGLNDSNWAVTASGQTLRMLDPGLDIWAEYEGEKPAYVAYEPLGRRAWSLAFLCGLEDVTLAMEDIEALTGLSKRGAQALVKRLMGWPLLVNKVRQGRSFVYEITWANTLSMGGHEFMAVEDRDNVRRERARKDAEVQRTSARRGTPAGYLAWRLSTANKRRDEYLAENPLPDNCIPEWRVLVEEGDEMKLHEWLLAREEAAPKDPGGLVEHMESEDPLTAFVRQQAEARRAQPASKDAEVVQEKLAAMRARIARDSMAARPEPVPAREVGPLDPETAEHWKVSGRDRRMYVTLYGALPAELMV</sequence>
<evidence type="ECO:0000313" key="2">
    <source>
        <dbReference type="EMBL" id="KAA0924271.1"/>
    </source>
</evidence>
<reference evidence="2 3" key="1">
    <citation type="submission" date="2019-05" db="EMBL/GenBank/DDBJ databases">
        <authorList>
            <person name="Hariharan J."/>
            <person name="Choudoir M.J."/>
            <person name="Diebold P."/>
            <person name="Panke-Buisse K."/>
            <person name="Buckley D.H."/>
        </authorList>
    </citation>
    <scope>NUCLEOTIDE SEQUENCE [LARGE SCALE GENOMIC DNA]</scope>
    <source>
        <strain evidence="2 3">SUN51</strain>
    </source>
</reference>
<dbReference type="EMBL" id="VDFC01000065">
    <property type="protein sequence ID" value="KAA0924271.1"/>
    <property type="molecule type" value="Genomic_DNA"/>
</dbReference>
<dbReference type="Proteomes" id="UP000324965">
    <property type="component" value="Unassembled WGS sequence"/>
</dbReference>
<organism evidence="2 3">
    <name type="scientific">Streptomyces apricus</name>
    <dbReference type="NCBI Taxonomy" id="1828112"/>
    <lineage>
        <taxon>Bacteria</taxon>
        <taxon>Bacillati</taxon>
        <taxon>Actinomycetota</taxon>
        <taxon>Actinomycetes</taxon>
        <taxon>Kitasatosporales</taxon>
        <taxon>Streptomycetaceae</taxon>
        <taxon>Streptomyces</taxon>
    </lineage>
</organism>
<name>A0A5B0A560_9ACTN</name>
<protein>
    <submittedName>
        <fullName evidence="2">Uncharacterized protein</fullName>
    </submittedName>
</protein>
<keyword evidence="3" id="KW-1185">Reference proteome</keyword>
<accession>A0A5B0A560</accession>
<proteinExistence type="predicted"/>
<evidence type="ECO:0000256" key="1">
    <source>
        <dbReference type="SAM" id="MobiDB-lite"/>
    </source>
</evidence>
<evidence type="ECO:0000313" key="3">
    <source>
        <dbReference type="Proteomes" id="UP000324965"/>
    </source>
</evidence>
<dbReference type="AlphaFoldDB" id="A0A5B0A560"/>